<comment type="caution">
    <text evidence="3">The sequence shown here is derived from an EMBL/GenBank/DDBJ whole genome shotgun (WGS) entry which is preliminary data.</text>
</comment>
<evidence type="ECO:0000313" key="3">
    <source>
        <dbReference type="EMBL" id="SME91322.1"/>
    </source>
</evidence>
<feature type="domain" description="Flavodoxin-like fold" evidence="2">
    <location>
        <begin position="1"/>
        <end position="159"/>
    </location>
</feature>
<keyword evidence="1" id="KW-0560">Oxidoreductase</keyword>
<dbReference type="InterPro" id="IPR029039">
    <property type="entry name" value="Flavoprotein-like_sf"/>
</dbReference>
<evidence type="ECO:0000256" key="1">
    <source>
        <dbReference type="ARBA" id="ARBA00023002"/>
    </source>
</evidence>
<dbReference type="InterPro" id="IPR003680">
    <property type="entry name" value="Flavodoxin_fold"/>
</dbReference>
<dbReference type="Pfam" id="PF02525">
    <property type="entry name" value="Flavodoxin_2"/>
    <property type="match status" value="1"/>
</dbReference>
<gene>
    <name evidence="3" type="ORF">SAMN02744124_00150</name>
</gene>
<accession>A0ABY1LRR7</accession>
<dbReference type="EMBL" id="FXAE01000001">
    <property type="protein sequence ID" value="SME91322.1"/>
    <property type="molecule type" value="Genomic_DNA"/>
</dbReference>
<sequence length="183" mass="21244">MKTLIIVAHPNISKSVINKRFIEELRKDPEKYTVHELTSAYPDGKIDVDQEQKLVEAHDHLVLQFPIQWFSCPPILKTWLDEVLTQGWAYGRNGGDKLHGKKVALAVTAGIRQSDYQESGRYHYTLEQLLTPFETTFRYYCHADYRSFFAFYGAEIVPGEEYSSSTEEIEKGVKDYLEFLEKL</sequence>
<proteinExistence type="predicted"/>
<dbReference type="InterPro" id="IPR046980">
    <property type="entry name" value="KefG/KefF"/>
</dbReference>
<dbReference type="SUPFAM" id="SSF52218">
    <property type="entry name" value="Flavoproteins"/>
    <property type="match status" value="1"/>
</dbReference>
<dbReference type="PANTHER" id="PTHR47307">
    <property type="entry name" value="GLUTATHIONE-REGULATED POTASSIUM-EFFLUX SYSTEM ANCILLARY PROTEIN KEFG"/>
    <property type="match status" value="1"/>
</dbReference>
<dbReference type="Gene3D" id="3.40.50.360">
    <property type="match status" value="1"/>
</dbReference>
<name>A0ABY1LRR7_9BACL</name>
<dbReference type="Proteomes" id="UP000192939">
    <property type="component" value="Unassembled WGS sequence"/>
</dbReference>
<dbReference type="RefSeq" id="WP_085278052.1">
    <property type="nucleotide sequence ID" value="NZ_FXAE01000001.1"/>
</dbReference>
<keyword evidence="4" id="KW-1185">Reference proteome</keyword>
<evidence type="ECO:0000313" key="4">
    <source>
        <dbReference type="Proteomes" id="UP000192939"/>
    </source>
</evidence>
<reference evidence="3 4" key="1">
    <citation type="submission" date="2017-04" db="EMBL/GenBank/DDBJ databases">
        <authorList>
            <person name="Varghese N."/>
            <person name="Submissions S."/>
        </authorList>
    </citation>
    <scope>NUCLEOTIDE SEQUENCE [LARGE SCALE GENOMIC DNA]</scope>
    <source>
        <strain evidence="3 4">J12</strain>
    </source>
</reference>
<dbReference type="PANTHER" id="PTHR47307:SF1">
    <property type="entry name" value="GLUTATHIONE-REGULATED POTASSIUM-EFFLUX SYSTEM ANCILLARY PROTEIN KEFG"/>
    <property type="match status" value="1"/>
</dbReference>
<evidence type="ECO:0000259" key="2">
    <source>
        <dbReference type="Pfam" id="PF02525"/>
    </source>
</evidence>
<protein>
    <submittedName>
        <fullName evidence="3">NADPH-quinone reductase (Modulator of drug activity B)</fullName>
    </submittedName>
</protein>
<organism evidence="3 4">
    <name type="scientific">Paenibacillus barengoltzii J12</name>
    <dbReference type="NCBI Taxonomy" id="935846"/>
    <lineage>
        <taxon>Bacteria</taxon>
        <taxon>Bacillati</taxon>
        <taxon>Bacillota</taxon>
        <taxon>Bacilli</taxon>
        <taxon>Bacillales</taxon>
        <taxon>Paenibacillaceae</taxon>
        <taxon>Paenibacillus</taxon>
    </lineage>
</organism>